<organism evidence="2 3">
    <name type="scientific">Marininema halotolerans</name>
    <dbReference type="NCBI Taxonomy" id="1155944"/>
    <lineage>
        <taxon>Bacteria</taxon>
        <taxon>Bacillati</taxon>
        <taxon>Bacillota</taxon>
        <taxon>Bacilli</taxon>
        <taxon>Bacillales</taxon>
        <taxon>Thermoactinomycetaceae</taxon>
        <taxon>Marininema</taxon>
    </lineage>
</organism>
<accession>A0A1I6NRE3</accession>
<dbReference type="InterPro" id="IPR018958">
    <property type="entry name" value="Knr4/Smi1-like_dom"/>
</dbReference>
<proteinExistence type="predicted"/>
<sequence>MLDGINFGDGEIFHNILQYFDLDVSLEKQDSLLGEDLLSVLYMEGKFIIDVGWYGSENGRFIVTVGEDSAEESHDLYTLKESIIRAVDRVHVLMKEPEPKIDYRMVFSTPERAPDKLDHLLGEVMVEWEREESQVTVRMLEEAERTWNLRLPNELRNIVLNCNGGIPIPCFYKNGRGSGSHIESLLSFNVSDEDNVHKKLSTYSFPERMIPIENSGRRMLCLDYRENEAEPGVVLVTFSDRSSNAQIEEEEKIAPSFLDFLARMYFHVNWSEEVSKGDYPWLIQQLEEVEKEWGIILPLHYKKLVIRSNGGEPEYRRFFHEIGGDMVESLLRVGKEKDEKSVIEVYEKHFKDTLYYPFALCESGRILCLDYHERKEHPPVVLWDGESDRFYEVKDTFSHWLDYLQS</sequence>
<evidence type="ECO:0000313" key="3">
    <source>
        <dbReference type="Proteomes" id="UP000198660"/>
    </source>
</evidence>
<dbReference type="Proteomes" id="UP000198660">
    <property type="component" value="Unassembled WGS sequence"/>
</dbReference>
<dbReference type="OrthoDB" id="2988515at2"/>
<dbReference type="Pfam" id="PF09346">
    <property type="entry name" value="SMI1_KNR4"/>
    <property type="match status" value="1"/>
</dbReference>
<dbReference type="SMART" id="SM00860">
    <property type="entry name" value="SMI1_KNR4"/>
    <property type="match status" value="2"/>
</dbReference>
<feature type="domain" description="Knr4/Smi1-like" evidence="1">
    <location>
        <begin position="134"/>
        <end position="263"/>
    </location>
</feature>
<dbReference type="SUPFAM" id="SSF160631">
    <property type="entry name" value="SMI1/KNR4-like"/>
    <property type="match status" value="2"/>
</dbReference>
<protein>
    <submittedName>
        <fullName evidence="2">SMI1-KNR4 cell-wall</fullName>
    </submittedName>
</protein>
<evidence type="ECO:0000313" key="2">
    <source>
        <dbReference type="EMBL" id="SFS30487.1"/>
    </source>
</evidence>
<dbReference type="Pfam" id="PF14568">
    <property type="entry name" value="SUKH_6"/>
    <property type="match status" value="1"/>
</dbReference>
<keyword evidence="3" id="KW-1185">Reference proteome</keyword>
<dbReference type="RefSeq" id="WP_091832108.1">
    <property type="nucleotide sequence ID" value="NZ_FPAA01000001.1"/>
</dbReference>
<reference evidence="3" key="1">
    <citation type="submission" date="2016-10" db="EMBL/GenBank/DDBJ databases">
        <authorList>
            <person name="Varghese N."/>
            <person name="Submissions S."/>
        </authorList>
    </citation>
    <scope>NUCLEOTIDE SEQUENCE [LARGE SCALE GENOMIC DNA]</scope>
    <source>
        <strain evidence="3">DSM 45789</strain>
    </source>
</reference>
<dbReference type="Gene3D" id="3.40.1580.10">
    <property type="entry name" value="SMI1/KNR4-like"/>
    <property type="match status" value="2"/>
</dbReference>
<dbReference type="EMBL" id="FPAA01000001">
    <property type="protein sequence ID" value="SFS30487.1"/>
    <property type="molecule type" value="Genomic_DNA"/>
</dbReference>
<dbReference type="AlphaFoldDB" id="A0A1I6NRE3"/>
<gene>
    <name evidence="2" type="ORF">SAMN05444972_10155</name>
</gene>
<feature type="domain" description="Knr4/Smi1-like" evidence="1">
    <location>
        <begin position="280"/>
        <end position="403"/>
    </location>
</feature>
<dbReference type="InterPro" id="IPR037883">
    <property type="entry name" value="Knr4/Smi1-like_sf"/>
</dbReference>
<evidence type="ECO:0000259" key="1">
    <source>
        <dbReference type="SMART" id="SM00860"/>
    </source>
</evidence>
<name>A0A1I6NRE3_9BACL</name>